<dbReference type="EMBL" id="AOFT01000017">
    <property type="protein sequence ID" value="EMR05363.1"/>
    <property type="molecule type" value="Genomic_DNA"/>
</dbReference>
<evidence type="ECO:0000256" key="1">
    <source>
        <dbReference type="SAM" id="Phobius"/>
    </source>
</evidence>
<gene>
    <name evidence="2" type="ORF">C772_02714</name>
</gene>
<keyword evidence="3" id="KW-1185">Reference proteome</keyword>
<feature type="transmembrane region" description="Helical" evidence="1">
    <location>
        <begin position="12"/>
        <end position="32"/>
    </location>
</feature>
<feature type="transmembrane region" description="Helical" evidence="1">
    <location>
        <begin position="79"/>
        <end position="99"/>
    </location>
</feature>
<accession>M7N9V9</accession>
<comment type="caution">
    <text evidence="2">The sequence shown here is derived from an EMBL/GenBank/DDBJ whole genome shotgun (WGS) entry which is preliminary data.</text>
</comment>
<dbReference type="AlphaFoldDB" id="M7N9V9"/>
<name>M7N9V9_9BACL</name>
<protein>
    <submittedName>
        <fullName evidence="2">Uncharacterized protein</fullName>
    </submittedName>
</protein>
<dbReference type="Proteomes" id="UP000011919">
    <property type="component" value="Unassembled WGS sequence"/>
</dbReference>
<sequence length="131" mass="15372">MMKPSEEKFLKWFLIALMIIIGFWGLARVISQLQHGEFGWFAALTPFMMLIPLFYNLMVFPHWDMKDERWRRIIERSSYISSQIFILVLAGLLLVLATYPTDWTALQTVLAVFVLYGLTHTVITIVLTKRM</sequence>
<keyword evidence="1" id="KW-1133">Transmembrane helix</keyword>
<dbReference type="Pfam" id="PF09946">
    <property type="entry name" value="DUF2178"/>
    <property type="match status" value="1"/>
</dbReference>
<organism evidence="2 3">
    <name type="scientific">Bhargavaea cecembensis DSE10</name>
    <dbReference type="NCBI Taxonomy" id="1235279"/>
    <lineage>
        <taxon>Bacteria</taxon>
        <taxon>Bacillati</taxon>
        <taxon>Bacillota</taxon>
        <taxon>Bacilli</taxon>
        <taxon>Bacillales</taxon>
        <taxon>Caryophanaceae</taxon>
        <taxon>Bhargavaea</taxon>
    </lineage>
</organism>
<keyword evidence="1" id="KW-0812">Transmembrane</keyword>
<evidence type="ECO:0000313" key="2">
    <source>
        <dbReference type="EMBL" id="EMR05363.1"/>
    </source>
</evidence>
<feature type="transmembrane region" description="Helical" evidence="1">
    <location>
        <begin position="105"/>
        <end position="127"/>
    </location>
</feature>
<feature type="transmembrane region" description="Helical" evidence="1">
    <location>
        <begin position="38"/>
        <end position="58"/>
    </location>
</feature>
<proteinExistence type="predicted"/>
<reference evidence="2 3" key="1">
    <citation type="journal article" date="2013" name="Genome Announc.">
        <title>Draft Genome Sequence of Bhargavaea cecembensis Strain DSE10T, Isolated from a Deep-Sea Sediment Sample Collected at a Depth of 5,904 m from the Chagos-Laccadive Ridge System in the Indian Ocean.</title>
        <authorList>
            <person name="Shivaji S."/>
            <person name="Ara S."/>
            <person name="Begum Z."/>
            <person name="Ruth M."/>
            <person name="Singh A."/>
            <person name="Kumar Pinnaka A."/>
        </authorList>
    </citation>
    <scope>NUCLEOTIDE SEQUENCE [LARGE SCALE GENOMIC DNA]</scope>
    <source>
        <strain evidence="2 3">DSE10</strain>
    </source>
</reference>
<keyword evidence="1" id="KW-0472">Membrane</keyword>
<evidence type="ECO:0000313" key="3">
    <source>
        <dbReference type="Proteomes" id="UP000011919"/>
    </source>
</evidence>
<dbReference type="STRING" id="1235279.C772_02714"/>
<dbReference type="InterPro" id="IPR019235">
    <property type="entry name" value="DUF2178_TM"/>
</dbReference>